<accession>A0A0V1FAQ0</accession>
<keyword evidence="2" id="KW-1185">Reference proteome</keyword>
<proteinExistence type="predicted"/>
<reference evidence="1 2" key="1">
    <citation type="submission" date="2015-01" db="EMBL/GenBank/DDBJ databases">
        <title>Evolution of Trichinella species and genotypes.</title>
        <authorList>
            <person name="Korhonen P.K."/>
            <person name="Edoardo P."/>
            <person name="Giuseppe L.R."/>
            <person name="Gasser R.B."/>
        </authorList>
    </citation>
    <scope>NUCLEOTIDE SEQUENCE [LARGE SCALE GENOMIC DNA]</scope>
    <source>
        <strain evidence="1">ISS470</strain>
    </source>
</reference>
<dbReference type="AlphaFoldDB" id="A0A0V1FAQ0"/>
<evidence type="ECO:0000313" key="1">
    <source>
        <dbReference type="EMBL" id="KRY83070.1"/>
    </source>
</evidence>
<protein>
    <submittedName>
        <fullName evidence="1">Uncharacterized protein</fullName>
    </submittedName>
</protein>
<evidence type="ECO:0000313" key="2">
    <source>
        <dbReference type="Proteomes" id="UP000054995"/>
    </source>
</evidence>
<comment type="caution">
    <text evidence="1">The sequence shown here is derived from an EMBL/GenBank/DDBJ whole genome shotgun (WGS) entry which is preliminary data.</text>
</comment>
<name>A0A0V1FAQ0_TRIPS</name>
<dbReference type="EMBL" id="JYDT01000152">
    <property type="protein sequence ID" value="KRY83070.1"/>
    <property type="molecule type" value="Genomic_DNA"/>
</dbReference>
<gene>
    <name evidence="1" type="ORF">T4D_4430</name>
</gene>
<organism evidence="1 2">
    <name type="scientific">Trichinella pseudospiralis</name>
    <name type="common">Parasitic roundworm</name>
    <dbReference type="NCBI Taxonomy" id="6337"/>
    <lineage>
        <taxon>Eukaryota</taxon>
        <taxon>Metazoa</taxon>
        <taxon>Ecdysozoa</taxon>
        <taxon>Nematoda</taxon>
        <taxon>Enoplea</taxon>
        <taxon>Dorylaimia</taxon>
        <taxon>Trichinellida</taxon>
        <taxon>Trichinellidae</taxon>
        <taxon>Trichinella</taxon>
    </lineage>
</organism>
<dbReference type="Proteomes" id="UP000054995">
    <property type="component" value="Unassembled WGS sequence"/>
</dbReference>
<sequence>MLTRCSALFACIDRKQKEVCQFQGGQKEALAFVGEKSTLVQSSVFEASILGFKFLLLFTSVGEMNWKIHASSGDMKDVLI</sequence>